<dbReference type="Gene3D" id="3.40.1010.10">
    <property type="entry name" value="Cobalt-precorrin-4 Transmethylase, Domain 1"/>
    <property type="match status" value="1"/>
</dbReference>
<comment type="caution">
    <text evidence="9">The sequence shown here is derived from an EMBL/GenBank/DDBJ whole genome shotgun (WGS) entry which is preliminary data.</text>
</comment>
<dbReference type="EC" id="2.1.1.131" evidence="9"/>
<organism evidence="9 10">
    <name type="scientific">Candidatus Mucispirillum faecigallinarum</name>
    <dbReference type="NCBI Taxonomy" id="2838699"/>
    <lineage>
        <taxon>Bacteria</taxon>
        <taxon>Pseudomonadati</taxon>
        <taxon>Deferribacterota</taxon>
        <taxon>Deferribacteres</taxon>
        <taxon>Deferribacterales</taxon>
        <taxon>Mucispirillaceae</taxon>
        <taxon>Mucispirillum</taxon>
    </lineage>
</organism>
<reference evidence="9" key="2">
    <citation type="submission" date="2021-04" db="EMBL/GenBank/DDBJ databases">
        <authorList>
            <person name="Gilroy R."/>
        </authorList>
    </citation>
    <scope>NUCLEOTIDE SEQUENCE</scope>
    <source>
        <strain evidence="9">ChiW4-1371</strain>
    </source>
</reference>
<dbReference type="Gene3D" id="3.30.950.10">
    <property type="entry name" value="Methyltransferase, Cobalt-precorrin-4 Transmethylase, Domain 2"/>
    <property type="match status" value="1"/>
</dbReference>
<dbReference type="PANTHER" id="PTHR47036:SF1">
    <property type="entry name" value="COBALT-FACTOR III C(17)-METHYLTRANSFERASE-RELATED"/>
    <property type="match status" value="1"/>
</dbReference>
<evidence type="ECO:0000256" key="4">
    <source>
        <dbReference type="ARBA" id="ARBA00022603"/>
    </source>
</evidence>
<keyword evidence="3" id="KW-0169">Cobalamin biosynthesis</keyword>
<dbReference type="AlphaFoldDB" id="A0A9D2KC34"/>
<dbReference type="InterPro" id="IPR006363">
    <property type="entry name" value="Cbl_synth_CobJ/CibH_dom"/>
</dbReference>
<evidence type="ECO:0000256" key="1">
    <source>
        <dbReference type="ARBA" id="ARBA00004953"/>
    </source>
</evidence>
<dbReference type="Pfam" id="PF00590">
    <property type="entry name" value="TP_methylase"/>
    <property type="match status" value="1"/>
</dbReference>
<evidence type="ECO:0000259" key="8">
    <source>
        <dbReference type="Pfam" id="PF00590"/>
    </source>
</evidence>
<keyword evidence="5 7" id="KW-0808">Transferase</keyword>
<gene>
    <name evidence="9" type="primary">cobJ</name>
    <name evidence="9" type="ORF">H9804_10965</name>
</gene>
<comment type="similarity">
    <text evidence="2 7">Belongs to the precorrin methyltransferase family.</text>
</comment>
<evidence type="ECO:0000256" key="7">
    <source>
        <dbReference type="RuleBase" id="RU003960"/>
    </source>
</evidence>
<dbReference type="Proteomes" id="UP000824176">
    <property type="component" value="Unassembled WGS sequence"/>
</dbReference>
<proteinExistence type="inferred from homology"/>
<name>A0A9D2KC34_9BACT</name>
<evidence type="ECO:0000256" key="2">
    <source>
        <dbReference type="ARBA" id="ARBA00005879"/>
    </source>
</evidence>
<sequence length="243" mass="26584">MKGKIYCIGTGPGKEDLISERALKAIKESSVVAGYGVYTDLISNLLEDKEVIVTPMKQEALRCEMAVKKAEEGSIVSMISSGDAGVYGMAGLLIEMAEKSDVEIEVIPGISAVLAAAAKLGAPLTHDFAVISLSDLLTPWEKIEKRLKAASEAEFIIAIYNPSSKKRADYLRKACEIMAEHIDENTLCGYVRNCERENEEKGILTFKELKDFQADMFTLIIIGNSTTKLIKNQLVTPRGYKGI</sequence>
<dbReference type="EMBL" id="DXAQ01000163">
    <property type="protein sequence ID" value="HIZ90455.1"/>
    <property type="molecule type" value="Genomic_DNA"/>
</dbReference>
<evidence type="ECO:0000256" key="5">
    <source>
        <dbReference type="ARBA" id="ARBA00022679"/>
    </source>
</evidence>
<dbReference type="CDD" id="cd11646">
    <property type="entry name" value="Precorrin_3B_C17_MT"/>
    <property type="match status" value="1"/>
</dbReference>
<feature type="domain" description="Tetrapyrrole methylase" evidence="8">
    <location>
        <begin position="4"/>
        <end position="209"/>
    </location>
</feature>
<keyword evidence="4 7" id="KW-0489">Methyltransferase</keyword>
<evidence type="ECO:0000313" key="9">
    <source>
        <dbReference type="EMBL" id="HIZ90455.1"/>
    </source>
</evidence>
<dbReference type="NCBIfam" id="TIGR01466">
    <property type="entry name" value="cobJ_cbiH"/>
    <property type="match status" value="1"/>
</dbReference>
<dbReference type="SUPFAM" id="SSF53790">
    <property type="entry name" value="Tetrapyrrole methylase"/>
    <property type="match status" value="1"/>
</dbReference>
<dbReference type="PROSITE" id="PS00840">
    <property type="entry name" value="SUMT_2"/>
    <property type="match status" value="1"/>
</dbReference>
<comment type="pathway">
    <text evidence="1">Cofactor biosynthesis; adenosylcobalamin biosynthesis.</text>
</comment>
<evidence type="ECO:0000256" key="3">
    <source>
        <dbReference type="ARBA" id="ARBA00022573"/>
    </source>
</evidence>
<dbReference type="GO" id="GO:0030789">
    <property type="term" value="F:precorrin-3B C17-methyltransferase activity"/>
    <property type="evidence" value="ECO:0007669"/>
    <property type="project" value="UniProtKB-EC"/>
</dbReference>
<keyword evidence="6" id="KW-0949">S-adenosyl-L-methionine</keyword>
<dbReference type="InterPro" id="IPR014777">
    <property type="entry name" value="4pyrrole_Mease_sub1"/>
</dbReference>
<evidence type="ECO:0000313" key="10">
    <source>
        <dbReference type="Proteomes" id="UP000824176"/>
    </source>
</evidence>
<dbReference type="InterPro" id="IPR014776">
    <property type="entry name" value="4pyrrole_Mease_sub2"/>
</dbReference>
<dbReference type="InterPro" id="IPR003043">
    <property type="entry name" value="Uropor_MeTrfase_CS"/>
</dbReference>
<dbReference type="InterPro" id="IPR035996">
    <property type="entry name" value="4pyrrol_Methylase_sf"/>
</dbReference>
<evidence type="ECO:0000256" key="6">
    <source>
        <dbReference type="ARBA" id="ARBA00022691"/>
    </source>
</evidence>
<dbReference type="GO" id="GO:0032259">
    <property type="term" value="P:methylation"/>
    <property type="evidence" value="ECO:0007669"/>
    <property type="project" value="UniProtKB-KW"/>
</dbReference>
<accession>A0A9D2KC34</accession>
<reference evidence="9" key="1">
    <citation type="journal article" date="2021" name="PeerJ">
        <title>Extensive microbial diversity within the chicken gut microbiome revealed by metagenomics and culture.</title>
        <authorList>
            <person name="Gilroy R."/>
            <person name="Ravi A."/>
            <person name="Getino M."/>
            <person name="Pursley I."/>
            <person name="Horton D.L."/>
            <person name="Alikhan N.F."/>
            <person name="Baker D."/>
            <person name="Gharbi K."/>
            <person name="Hall N."/>
            <person name="Watson M."/>
            <person name="Adriaenssens E.M."/>
            <person name="Foster-Nyarko E."/>
            <person name="Jarju S."/>
            <person name="Secka A."/>
            <person name="Antonio M."/>
            <person name="Oren A."/>
            <person name="Chaudhuri R.R."/>
            <person name="La Ragione R."/>
            <person name="Hildebrand F."/>
            <person name="Pallen M.J."/>
        </authorList>
    </citation>
    <scope>NUCLEOTIDE SEQUENCE</scope>
    <source>
        <strain evidence="9">ChiW4-1371</strain>
    </source>
</reference>
<dbReference type="PANTHER" id="PTHR47036">
    <property type="entry name" value="COBALT-FACTOR III C(17)-METHYLTRANSFERASE-RELATED"/>
    <property type="match status" value="1"/>
</dbReference>
<dbReference type="InterPro" id="IPR051810">
    <property type="entry name" value="Precorrin_MeTrfase"/>
</dbReference>
<dbReference type="GO" id="GO:0009236">
    <property type="term" value="P:cobalamin biosynthetic process"/>
    <property type="evidence" value="ECO:0007669"/>
    <property type="project" value="UniProtKB-KW"/>
</dbReference>
<protein>
    <submittedName>
        <fullName evidence="9">Precorrin-3B C(17)-methyltransferase</fullName>
        <ecNumber evidence="9">2.1.1.131</ecNumber>
    </submittedName>
</protein>
<dbReference type="InterPro" id="IPR000878">
    <property type="entry name" value="4pyrrol_Mease"/>
</dbReference>